<dbReference type="GO" id="GO:0005737">
    <property type="term" value="C:cytoplasm"/>
    <property type="evidence" value="ECO:0007669"/>
    <property type="project" value="TreeGrafter"/>
</dbReference>
<sequence length="169" mass="19498">MFQWIRTHVALFLERYASIGECHDSAQQISREHEDFATAAMNTYVNVNHIMTVAKRLLETGNYGRQQIQNVATRLEQDWQLFSKALDTRGAVLNLSVNFHYKANLYLSNVEEWTRRCAAANEPQPSQTRDVGELEAQIHQHQLLMDSVTQAYSEVREIDRRTTHSCGLC</sequence>
<dbReference type="GO" id="GO:0019898">
    <property type="term" value="C:extrinsic component of membrane"/>
    <property type="evidence" value="ECO:0007669"/>
    <property type="project" value="TreeGrafter"/>
</dbReference>
<dbReference type="Pfam" id="PF00435">
    <property type="entry name" value="Spectrin"/>
    <property type="match status" value="1"/>
</dbReference>
<accession>A0A914WSU2</accession>
<dbReference type="InterPro" id="IPR002017">
    <property type="entry name" value="Spectrin_repeat"/>
</dbReference>
<dbReference type="PANTHER" id="PTHR22826">
    <property type="entry name" value="RHO GUANINE EXCHANGE FACTOR-RELATED"/>
    <property type="match status" value="1"/>
</dbReference>
<dbReference type="Proteomes" id="UP000887566">
    <property type="component" value="Unplaced"/>
</dbReference>
<dbReference type="InterPro" id="IPR051336">
    <property type="entry name" value="RhoGEF_Guanine_NuclExch_SF"/>
</dbReference>
<name>A0A914WSU2_9BILA</name>
<dbReference type="PANTHER" id="PTHR22826:SF106">
    <property type="entry name" value="TRIO, ISOFORM A"/>
    <property type="match status" value="1"/>
</dbReference>
<dbReference type="GO" id="GO:0005085">
    <property type="term" value="F:guanyl-nucleotide exchange factor activity"/>
    <property type="evidence" value="ECO:0007669"/>
    <property type="project" value="UniProtKB-KW"/>
</dbReference>
<proteinExistence type="predicted"/>
<evidence type="ECO:0000313" key="3">
    <source>
        <dbReference type="WBParaSite" id="PSAMB.scaffold474size50061.g6065.t1"/>
    </source>
</evidence>
<dbReference type="SUPFAM" id="SSF46966">
    <property type="entry name" value="Spectrin repeat"/>
    <property type="match status" value="1"/>
</dbReference>
<protein>
    <submittedName>
        <fullName evidence="3">Uncharacterized protein</fullName>
    </submittedName>
</protein>
<dbReference type="Gene3D" id="1.20.58.60">
    <property type="match status" value="1"/>
</dbReference>
<organism evidence="2 3">
    <name type="scientific">Plectus sambesii</name>
    <dbReference type="NCBI Taxonomy" id="2011161"/>
    <lineage>
        <taxon>Eukaryota</taxon>
        <taxon>Metazoa</taxon>
        <taxon>Ecdysozoa</taxon>
        <taxon>Nematoda</taxon>
        <taxon>Chromadorea</taxon>
        <taxon>Plectida</taxon>
        <taxon>Plectina</taxon>
        <taxon>Plectoidea</taxon>
        <taxon>Plectidae</taxon>
        <taxon>Plectus</taxon>
    </lineage>
</organism>
<dbReference type="WBParaSite" id="PSAMB.scaffold474size50061.g6065.t1">
    <property type="protein sequence ID" value="PSAMB.scaffold474size50061.g6065.t1"/>
    <property type="gene ID" value="PSAMB.scaffold474size50061.g6065"/>
</dbReference>
<evidence type="ECO:0000256" key="1">
    <source>
        <dbReference type="ARBA" id="ARBA00022658"/>
    </source>
</evidence>
<dbReference type="AlphaFoldDB" id="A0A914WSU2"/>
<keyword evidence="1" id="KW-0344">Guanine-nucleotide releasing factor</keyword>
<keyword evidence="2" id="KW-1185">Reference proteome</keyword>
<dbReference type="GO" id="GO:0007411">
    <property type="term" value="P:axon guidance"/>
    <property type="evidence" value="ECO:0007669"/>
    <property type="project" value="TreeGrafter"/>
</dbReference>
<evidence type="ECO:0000313" key="2">
    <source>
        <dbReference type="Proteomes" id="UP000887566"/>
    </source>
</evidence>
<reference evidence="3" key="1">
    <citation type="submission" date="2022-11" db="UniProtKB">
        <authorList>
            <consortium name="WormBaseParasite"/>
        </authorList>
    </citation>
    <scope>IDENTIFICATION</scope>
</reference>